<keyword evidence="1" id="KW-0812">Transmembrane</keyword>
<comment type="caution">
    <text evidence="2">The sequence shown here is derived from an EMBL/GenBank/DDBJ whole genome shotgun (WGS) entry which is preliminary data.</text>
</comment>
<evidence type="ECO:0000313" key="2">
    <source>
        <dbReference type="EMBL" id="GHO44137.1"/>
    </source>
</evidence>
<keyword evidence="1" id="KW-1133">Transmembrane helix</keyword>
<evidence type="ECO:0000313" key="3">
    <source>
        <dbReference type="Proteomes" id="UP000612362"/>
    </source>
</evidence>
<protein>
    <submittedName>
        <fullName evidence="2">Uncharacterized protein</fullName>
    </submittedName>
</protein>
<evidence type="ECO:0000256" key="1">
    <source>
        <dbReference type="SAM" id="Phobius"/>
    </source>
</evidence>
<proteinExistence type="predicted"/>
<name>A0A8J3I0T2_9CHLR</name>
<keyword evidence="3" id="KW-1185">Reference proteome</keyword>
<sequence>MGQSFSVAIAGALFGALGGSAAGRLLSSNNIAEEQLLALQQTFTNAFQVTFIVCACIAALGIFASLVRGKEERSAI</sequence>
<dbReference type="SUPFAM" id="SSF103473">
    <property type="entry name" value="MFS general substrate transporter"/>
    <property type="match status" value="1"/>
</dbReference>
<accession>A0A8J3I0T2</accession>
<dbReference type="EMBL" id="BNJF01000001">
    <property type="protein sequence ID" value="GHO44137.1"/>
    <property type="molecule type" value="Genomic_DNA"/>
</dbReference>
<organism evidence="2 3">
    <name type="scientific">Ktedonospora formicarum</name>
    <dbReference type="NCBI Taxonomy" id="2778364"/>
    <lineage>
        <taxon>Bacteria</taxon>
        <taxon>Bacillati</taxon>
        <taxon>Chloroflexota</taxon>
        <taxon>Ktedonobacteria</taxon>
        <taxon>Ktedonobacterales</taxon>
        <taxon>Ktedonobacteraceae</taxon>
        <taxon>Ktedonospora</taxon>
    </lineage>
</organism>
<keyword evidence="1" id="KW-0472">Membrane</keyword>
<reference evidence="2" key="1">
    <citation type="submission" date="2020-10" db="EMBL/GenBank/DDBJ databases">
        <title>Taxonomic study of unclassified bacteria belonging to the class Ktedonobacteria.</title>
        <authorList>
            <person name="Yabe S."/>
            <person name="Wang C.M."/>
            <person name="Zheng Y."/>
            <person name="Sakai Y."/>
            <person name="Cavaletti L."/>
            <person name="Monciardini P."/>
            <person name="Donadio S."/>
        </authorList>
    </citation>
    <scope>NUCLEOTIDE SEQUENCE</scope>
    <source>
        <strain evidence="2">SOSP1-1</strain>
    </source>
</reference>
<dbReference type="Proteomes" id="UP000612362">
    <property type="component" value="Unassembled WGS sequence"/>
</dbReference>
<dbReference type="AlphaFoldDB" id="A0A8J3I0T2"/>
<feature type="transmembrane region" description="Helical" evidence="1">
    <location>
        <begin position="46"/>
        <end position="67"/>
    </location>
</feature>
<dbReference type="InterPro" id="IPR036259">
    <property type="entry name" value="MFS_trans_sf"/>
</dbReference>
<gene>
    <name evidence="2" type="ORF">KSX_23000</name>
</gene>